<organism evidence="2 3">
    <name type="scientific">Athelia psychrophila</name>
    <dbReference type="NCBI Taxonomy" id="1759441"/>
    <lineage>
        <taxon>Eukaryota</taxon>
        <taxon>Fungi</taxon>
        <taxon>Dikarya</taxon>
        <taxon>Basidiomycota</taxon>
        <taxon>Agaricomycotina</taxon>
        <taxon>Agaricomycetes</taxon>
        <taxon>Agaricomycetidae</taxon>
        <taxon>Atheliales</taxon>
        <taxon>Atheliaceae</taxon>
        <taxon>Athelia</taxon>
    </lineage>
</organism>
<keyword evidence="3" id="KW-1185">Reference proteome</keyword>
<dbReference type="EMBL" id="KV417604">
    <property type="protein sequence ID" value="KZP15477.1"/>
    <property type="molecule type" value="Genomic_DNA"/>
</dbReference>
<feature type="compositionally biased region" description="Polar residues" evidence="1">
    <location>
        <begin position="180"/>
        <end position="195"/>
    </location>
</feature>
<feature type="region of interest" description="Disordered" evidence="1">
    <location>
        <begin position="180"/>
        <end position="202"/>
    </location>
</feature>
<name>A0A166E7N4_9AGAM</name>
<reference evidence="2 3" key="1">
    <citation type="journal article" date="2016" name="Mol. Biol. Evol.">
        <title>Comparative Genomics of Early-Diverging Mushroom-Forming Fungi Provides Insights into the Origins of Lignocellulose Decay Capabilities.</title>
        <authorList>
            <person name="Nagy L.G."/>
            <person name="Riley R."/>
            <person name="Tritt A."/>
            <person name="Adam C."/>
            <person name="Daum C."/>
            <person name="Floudas D."/>
            <person name="Sun H."/>
            <person name="Yadav J.S."/>
            <person name="Pangilinan J."/>
            <person name="Larsson K.H."/>
            <person name="Matsuura K."/>
            <person name="Barry K."/>
            <person name="Labutti K."/>
            <person name="Kuo R."/>
            <person name="Ohm R.A."/>
            <person name="Bhattacharya S.S."/>
            <person name="Shirouzu T."/>
            <person name="Yoshinaga Y."/>
            <person name="Martin F.M."/>
            <person name="Grigoriev I.V."/>
            <person name="Hibbett D.S."/>
        </authorList>
    </citation>
    <scope>NUCLEOTIDE SEQUENCE [LARGE SCALE GENOMIC DNA]</scope>
    <source>
        <strain evidence="2 3">CBS 109695</strain>
    </source>
</reference>
<dbReference type="AlphaFoldDB" id="A0A166E7N4"/>
<sequence length="289" mass="33151">MDSIQAQASRDAHKESVLTQLINKGKESYEWGDSNKPVEDWFRYLQTKSRILQLGESMAGPHSGPDWQCENLFSQYARVLYTIRMILPTHPDYQVFTADPLIRNQVDTVFTELFERLKVLKREVLERGPIRDANQILEDEEAWNVFIRDLQFEDEETVVNEDIHSPPEGSNLEDLPLESSSVHQAIESTTSQSVHRTIPDEPPSPRSYWIDLHPIEDAGYGHISEVPPVPLSHWIDLRPIDDCKDLIPEVVPEPASTFLDLHPLEDSSVFEVPPTPAEFTLDLHELHDE</sequence>
<evidence type="ECO:0000313" key="2">
    <source>
        <dbReference type="EMBL" id="KZP15477.1"/>
    </source>
</evidence>
<proteinExistence type="predicted"/>
<evidence type="ECO:0000256" key="1">
    <source>
        <dbReference type="SAM" id="MobiDB-lite"/>
    </source>
</evidence>
<dbReference type="Proteomes" id="UP000076532">
    <property type="component" value="Unassembled WGS sequence"/>
</dbReference>
<protein>
    <submittedName>
        <fullName evidence="2">Uncharacterized protein</fullName>
    </submittedName>
</protein>
<gene>
    <name evidence="2" type="ORF">FIBSPDRAFT_1048121</name>
</gene>
<evidence type="ECO:0000313" key="3">
    <source>
        <dbReference type="Proteomes" id="UP000076532"/>
    </source>
</evidence>
<accession>A0A166E7N4</accession>